<comment type="caution">
    <text evidence="3">The sequence shown here is derived from an EMBL/GenBank/DDBJ whole genome shotgun (WGS) entry which is preliminary data.</text>
</comment>
<dbReference type="AlphaFoldDB" id="A0A4U0XGV1"/>
<proteinExistence type="predicted"/>
<feature type="signal peptide" evidence="1">
    <location>
        <begin position="1"/>
        <end position="22"/>
    </location>
</feature>
<evidence type="ECO:0000259" key="2">
    <source>
        <dbReference type="Pfam" id="PF12708"/>
    </source>
</evidence>
<dbReference type="PANTHER" id="PTHR33928">
    <property type="entry name" value="POLYGALACTURONASE QRT3"/>
    <property type="match status" value="1"/>
</dbReference>
<evidence type="ECO:0000313" key="4">
    <source>
        <dbReference type="Proteomes" id="UP000308768"/>
    </source>
</evidence>
<feature type="chain" id="PRO_5020791939" description="Rhamnogalacturonase A/B/Epimerase-like pectate lyase domain-containing protein" evidence="1">
    <location>
        <begin position="23"/>
        <end position="814"/>
    </location>
</feature>
<keyword evidence="4" id="KW-1185">Reference proteome</keyword>
<feature type="domain" description="Rhamnogalacturonase A/B/Epimerase-like pectate lyase" evidence="2">
    <location>
        <begin position="420"/>
        <end position="485"/>
    </location>
</feature>
<keyword evidence="1" id="KW-0732">Signal</keyword>
<gene>
    <name evidence="3" type="ORF">B0A49_03300</name>
</gene>
<reference evidence="3 4" key="1">
    <citation type="submission" date="2017-03" db="EMBL/GenBank/DDBJ databases">
        <title>Genomes of endolithic fungi from Antarctica.</title>
        <authorList>
            <person name="Coleine C."/>
            <person name="Masonjones S."/>
            <person name="Stajich J.E."/>
        </authorList>
    </citation>
    <scope>NUCLEOTIDE SEQUENCE [LARGE SCALE GENOMIC DNA]</scope>
    <source>
        <strain evidence="3 4">CCFEE 5187</strain>
    </source>
</reference>
<dbReference type="CDD" id="cd23668">
    <property type="entry name" value="GH55_beta13glucanase-like"/>
    <property type="match status" value="1"/>
</dbReference>
<accession>A0A4U0XGV1</accession>
<dbReference type="PANTHER" id="PTHR33928:SF2">
    <property type="entry name" value="PECTATE LYASE SUPERFAMILY PROTEIN DOMAIN-CONTAINING PROTEIN-RELATED"/>
    <property type="match status" value="1"/>
</dbReference>
<organism evidence="3 4">
    <name type="scientific">Cryomyces minteri</name>
    <dbReference type="NCBI Taxonomy" id="331657"/>
    <lineage>
        <taxon>Eukaryota</taxon>
        <taxon>Fungi</taxon>
        <taxon>Dikarya</taxon>
        <taxon>Ascomycota</taxon>
        <taxon>Pezizomycotina</taxon>
        <taxon>Dothideomycetes</taxon>
        <taxon>Dothideomycetes incertae sedis</taxon>
        <taxon>Cryomyces</taxon>
    </lineage>
</organism>
<dbReference type="InterPro" id="IPR024535">
    <property type="entry name" value="RHGA/B-epi-like_pectate_lyase"/>
</dbReference>
<dbReference type="Gene3D" id="2.160.20.10">
    <property type="entry name" value="Single-stranded right-handed beta-helix, Pectin lyase-like"/>
    <property type="match status" value="2"/>
</dbReference>
<dbReference type="EMBL" id="NAJN01000248">
    <property type="protein sequence ID" value="TKA76220.1"/>
    <property type="molecule type" value="Genomic_DNA"/>
</dbReference>
<dbReference type="GO" id="GO:0004650">
    <property type="term" value="F:polygalacturonase activity"/>
    <property type="evidence" value="ECO:0007669"/>
    <property type="project" value="InterPro"/>
</dbReference>
<dbReference type="InterPro" id="IPR011050">
    <property type="entry name" value="Pectin_lyase_fold/virulence"/>
</dbReference>
<feature type="domain" description="Rhamnogalacturonase A/B/Epimerase-like pectate lyase" evidence="2">
    <location>
        <begin position="77"/>
        <end position="305"/>
    </location>
</feature>
<sequence>MVALSSVLGFVALRLLLSHVVTESFTQATLFGHDSTSQPEHLEKRASYGSGAPYWVESIRRQAGLIPYQTNASYVLYRNVKDYGAKGDGVTDDTAAINLAISDGNRCGAGCDSQTITPAFVYVPAGTYLISTPIVMYYYTEFHGDANDLPIIKATPGFKGIALVDSDVYYPGGGGSNWYANQNNFYRKVRNFVIDITAMPIKSNTACIHWQVAQATSLQNIVMNMLVGDKTTGNKQQGIFMDNGSGGWMEDLIFNGGNIAFFSGNQQFTSRNLTFNNCNTAIFQNWNWVWAYKSLSINHRGIGIDMTQGGNVITTGSLIVQDGVFTNTQVGIMTTFSSNSTPVSAGSLVIDNVDFTGTKVAVQYPNGTVILPGGSKVAAWVSRIQQTVGAPPKPSVLLTPTGTFWERSKPQYEGVPVASFISAKSNGAVGDGVTDDTAALQALFNKVTTNQIVYIDHGAYVVSSTITIPKNIRITGEMWPMIMVSGNSGSAFLDQTHPQPVFRVGEPGDVGSVEMTDIVFETLGSAPGAIILQWNMAGTTPGDAGMWDVHWRIGGTAGTKLQSDKCTKTPLVSHGASNGCVGAFLLFHLTATGSVMMVNNWGWVSDHELDITNHNQIDIYNGRGALIETQHSVWMYGTAFEHSMLYNYQIANAKNVYMSVLQSETAYMQDNPNALTPFPPQAAWNDPTFSNCFIPTCYKTLAMRIYNSTYVLNYGAGFYSFFDNYDTGCLLTHNCQENIVSVEQSEGIYMYALNTVASINMVNVDLTAIVPQAANLNGFYTRFKEESESGVALSFDGTTSFLNAPTIINSDQLE</sequence>
<protein>
    <recommendedName>
        <fullName evidence="2">Rhamnogalacturonase A/B/Epimerase-like pectate lyase domain-containing protein</fullName>
    </recommendedName>
</protein>
<dbReference type="InterPro" id="IPR012334">
    <property type="entry name" value="Pectin_lyas_fold"/>
</dbReference>
<evidence type="ECO:0000313" key="3">
    <source>
        <dbReference type="EMBL" id="TKA76220.1"/>
    </source>
</evidence>
<evidence type="ECO:0000256" key="1">
    <source>
        <dbReference type="SAM" id="SignalP"/>
    </source>
</evidence>
<dbReference type="FunFam" id="2.160.20.10:FF:000049">
    <property type="entry name" value="Putative exo-beta-1,3-glucanase"/>
    <property type="match status" value="1"/>
</dbReference>
<dbReference type="Pfam" id="PF12708">
    <property type="entry name" value="Pect-lyase_RHGA_epim"/>
    <property type="match status" value="2"/>
</dbReference>
<dbReference type="InterPro" id="IPR039279">
    <property type="entry name" value="QRT3-like"/>
</dbReference>
<dbReference type="STRING" id="331657.A0A4U0XGV1"/>
<dbReference type="Proteomes" id="UP000308768">
    <property type="component" value="Unassembled WGS sequence"/>
</dbReference>
<dbReference type="OrthoDB" id="1046782at2759"/>
<name>A0A4U0XGV1_9PEZI</name>
<dbReference type="SUPFAM" id="SSF51126">
    <property type="entry name" value="Pectin lyase-like"/>
    <property type="match status" value="2"/>
</dbReference>